<dbReference type="RefSeq" id="WP_340469988.1">
    <property type="nucleotide sequence ID" value="NZ_JBANBB010000002.1"/>
</dbReference>
<dbReference type="PANTHER" id="PTHR30061">
    <property type="entry name" value="MALTOSE-BINDING PERIPLASMIC PROTEIN"/>
    <property type="match status" value="1"/>
</dbReference>
<organism evidence="4 5">
    <name type="scientific">Bifidobacterium favimelis</name>
    <dbReference type="NCBI Taxonomy" id="3122979"/>
    <lineage>
        <taxon>Bacteria</taxon>
        <taxon>Bacillati</taxon>
        <taxon>Actinomycetota</taxon>
        <taxon>Actinomycetes</taxon>
        <taxon>Bifidobacteriales</taxon>
        <taxon>Bifidobacteriaceae</taxon>
        <taxon>Bifidobacterium</taxon>
    </lineage>
</organism>
<gene>
    <name evidence="4" type="ORF">V8P97_07270</name>
</gene>
<comment type="similarity">
    <text evidence="1">Belongs to the bacterial solute-binding protein 1 family.</text>
</comment>
<protein>
    <submittedName>
        <fullName evidence="4">Extracellular solute-binding protein</fullName>
    </submittedName>
</protein>
<evidence type="ECO:0000313" key="4">
    <source>
        <dbReference type="EMBL" id="MEK0307258.1"/>
    </source>
</evidence>
<comment type="caution">
    <text evidence="4">The sequence shown here is derived from an EMBL/GenBank/DDBJ whole genome shotgun (WGS) entry which is preliminary data.</text>
</comment>
<dbReference type="CDD" id="cd13655">
    <property type="entry name" value="PBP2_oligosaccharide_1"/>
    <property type="match status" value="1"/>
</dbReference>
<dbReference type="SUPFAM" id="SSF53850">
    <property type="entry name" value="Periplasmic binding protein-like II"/>
    <property type="match status" value="1"/>
</dbReference>
<dbReference type="Pfam" id="PF13416">
    <property type="entry name" value="SBP_bac_8"/>
    <property type="match status" value="1"/>
</dbReference>
<proteinExistence type="inferred from homology"/>
<name>A0ABU8ZPR3_9BIFI</name>
<reference evidence="4 5" key="1">
    <citation type="submission" date="2024-02" db="EMBL/GenBank/DDBJ databases">
        <title>Bifidobacterium honeyensis sp. nov., isolated from the comb honey.</title>
        <authorList>
            <person name="Liu W."/>
            <person name="Li Y."/>
        </authorList>
    </citation>
    <scope>NUCLEOTIDE SEQUENCE [LARGE SCALE GENOMIC DNA]</scope>
    <source>
        <strain evidence="4 5">IMAU50988</strain>
    </source>
</reference>
<evidence type="ECO:0000256" key="3">
    <source>
        <dbReference type="ARBA" id="ARBA00022729"/>
    </source>
</evidence>
<dbReference type="PROSITE" id="PS51257">
    <property type="entry name" value="PROKAR_LIPOPROTEIN"/>
    <property type="match status" value="1"/>
</dbReference>
<dbReference type="PANTHER" id="PTHR30061:SF50">
    <property type="entry name" value="MALTOSE_MALTODEXTRIN-BINDING PERIPLASMIC PROTEIN"/>
    <property type="match status" value="1"/>
</dbReference>
<accession>A0ABU8ZPR3</accession>
<evidence type="ECO:0000313" key="5">
    <source>
        <dbReference type="Proteomes" id="UP001373159"/>
    </source>
</evidence>
<keyword evidence="2" id="KW-0813">Transport</keyword>
<keyword evidence="3" id="KW-0732">Signal</keyword>
<dbReference type="InterPro" id="IPR006059">
    <property type="entry name" value="SBP"/>
</dbReference>
<evidence type="ECO:0000256" key="2">
    <source>
        <dbReference type="ARBA" id="ARBA00022448"/>
    </source>
</evidence>
<dbReference type="EMBL" id="JBANBB010000002">
    <property type="protein sequence ID" value="MEK0307258.1"/>
    <property type="molecule type" value="Genomic_DNA"/>
</dbReference>
<dbReference type="Gene3D" id="3.40.190.10">
    <property type="entry name" value="Periplasmic binding protein-like II"/>
    <property type="match status" value="2"/>
</dbReference>
<sequence length="415" mass="43841">MTIDKRVIGLSAAVALLVGGLAGCGGSGSGKESGGGEKSAQAVKLTVWSPQEDQKDSSSWLPKMEAAFAKAHPEYKITWKNAVVAEGDAGTTVKQDPSAAADVFMFANDQLGTLVESDAIGELSDTAKAQIKKQDNQEMIDSVTSKGKEYGVPYTGNVWFMYYNKSKFSAEDAKSLDTLLSKGKVSFQLNNSWYLPAFYTGNGSTLFGPNGTDESAGIDFGGAKAADVTKYLVGLKANPNFVLDQDGAGLAGLGNGSVDVLFSGSWDAENVKKALGDNFAVAKLPTYNLNGKQVQMKAMAGSKAVGYNPNTKNPKAASEFAAFLGSTEAQKAHYEMRDIIPTDQELMKDSKISSDAVAVAQNDTLNDTSVLQPTLAGMANFWTPCENFGNAIVNGDVNADNAAAKTEDWNAAYKK</sequence>
<evidence type="ECO:0000256" key="1">
    <source>
        <dbReference type="ARBA" id="ARBA00008520"/>
    </source>
</evidence>
<dbReference type="Proteomes" id="UP001373159">
    <property type="component" value="Unassembled WGS sequence"/>
</dbReference>
<keyword evidence="5" id="KW-1185">Reference proteome</keyword>